<dbReference type="SUPFAM" id="SSF56645">
    <property type="entry name" value="Acyl-CoA dehydrogenase NM domain-like"/>
    <property type="match status" value="1"/>
</dbReference>
<gene>
    <name evidence="9" type="ORF">SLNSH_18590</name>
</gene>
<evidence type="ECO:0000313" key="9">
    <source>
        <dbReference type="EMBL" id="PSC03520.1"/>
    </source>
</evidence>
<dbReference type="PANTHER" id="PTHR42707:SF3">
    <property type="entry name" value="ACYL-COA DEHYDROGENASE AIDB-RELATED"/>
    <property type="match status" value="1"/>
</dbReference>
<dbReference type="PROSITE" id="PS00073">
    <property type="entry name" value="ACYL_COA_DH_2"/>
    <property type="match status" value="1"/>
</dbReference>
<dbReference type="InterPro" id="IPR006091">
    <property type="entry name" value="Acyl-CoA_Oxase/DH_mid-dom"/>
</dbReference>
<protein>
    <submittedName>
        <fullName evidence="9">DNA alkylation response protein</fullName>
    </submittedName>
</protein>
<keyword evidence="3 5" id="KW-0285">Flavoprotein</keyword>
<keyword evidence="5" id="KW-0560">Oxidoreductase</keyword>
<dbReference type="InterPro" id="IPR052904">
    <property type="entry name" value="Acyl-CoA_dehydrogenase-like"/>
</dbReference>
<dbReference type="Gene3D" id="1.20.140.10">
    <property type="entry name" value="Butyryl-CoA Dehydrogenase, subunit A, domain 3"/>
    <property type="match status" value="1"/>
</dbReference>
<dbReference type="Pfam" id="PF02770">
    <property type="entry name" value="Acyl-CoA_dh_M"/>
    <property type="match status" value="1"/>
</dbReference>
<dbReference type="SUPFAM" id="SSF47203">
    <property type="entry name" value="Acyl-CoA dehydrogenase C-terminal domain-like"/>
    <property type="match status" value="1"/>
</dbReference>
<evidence type="ECO:0000256" key="5">
    <source>
        <dbReference type="RuleBase" id="RU362125"/>
    </source>
</evidence>
<feature type="domain" description="Acyl-CoA oxidase/dehydrogenase middle" evidence="7">
    <location>
        <begin position="182"/>
        <end position="273"/>
    </location>
</feature>
<organism evidence="9 10">
    <name type="scientific">Alsobacter soli</name>
    <dbReference type="NCBI Taxonomy" id="2109933"/>
    <lineage>
        <taxon>Bacteria</taxon>
        <taxon>Pseudomonadati</taxon>
        <taxon>Pseudomonadota</taxon>
        <taxon>Alphaproteobacteria</taxon>
        <taxon>Hyphomicrobiales</taxon>
        <taxon>Alsobacteraceae</taxon>
        <taxon>Alsobacter</taxon>
    </lineage>
</organism>
<evidence type="ECO:0000256" key="3">
    <source>
        <dbReference type="ARBA" id="ARBA00022630"/>
    </source>
</evidence>
<keyword evidence="4 5" id="KW-0274">FAD</keyword>
<evidence type="ECO:0000256" key="4">
    <source>
        <dbReference type="ARBA" id="ARBA00022827"/>
    </source>
</evidence>
<evidence type="ECO:0000259" key="6">
    <source>
        <dbReference type="Pfam" id="PF00441"/>
    </source>
</evidence>
<comment type="cofactor">
    <cofactor evidence="1 5">
        <name>FAD</name>
        <dbReference type="ChEBI" id="CHEBI:57692"/>
    </cofactor>
</comment>
<dbReference type="AlphaFoldDB" id="A0A2T1HPD7"/>
<dbReference type="Proteomes" id="UP000239772">
    <property type="component" value="Unassembled WGS sequence"/>
</dbReference>
<dbReference type="PANTHER" id="PTHR42707">
    <property type="entry name" value="ACYL-COA DEHYDROGENASE"/>
    <property type="match status" value="1"/>
</dbReference>
<dbReference type="InterPro" id="IPR036250">
    <property type="entry name" value="AcylCo_DH-like_C"/>
</dbReference>
<evidence type="ECO:0000256" key="1">
    <source>
        <dbReference type="ARBA" id="ARBA00001974"/>
    </source>
</evidence>
<proteinExistence type="inferred from homology"/>
<reference evidence="10" key="1">
    <citation type="submission" date="2018-03" db="EMBL/GenBank/DDBJ databases">
        <authorList>
            <person name="Sun L."/>
            <person name="Liu H."/>
            <person name="Chen W."/>
            <person name="Huang K."/>
            <person name="Liu W."/>
            <person name="Gao X."/>
        </authorList>
    </citation>
    <scope>NUCLEOTIDE SEQUENCE [LARGE SCALE GENOMIC DNA]</scope>
    <source>
        <strain evidence="10">SH9</strain>
    </source>
</reference>
<dbReference type="OrthoDB" id="9771038at2"/>
<evidence type="ECO:0000259" key="8">
    <source>
        <dbReference type="Pfam" id="PF18158"/>
    </source>
</evidence>
<dbReference type="InterPro" id="IPR006089">
    <property type="entry name" value="Acyl-CoA_DH_CS"/>
</dbReference>
<name>A0A2T1HPD7_9HYPH</name>
<feature type="domain" description="Adaptive response protein AidB N-terminal" evidence="8">
    <location>
        <begin position="2"/>
        <end position="167"/>
    </location>
</feature>
<dbReference type="GO" id="GO:0003995">
    <property type="term" value="F:acyl-CoA dehydrogenase activity"/>
    <property type="evidence" value="ECO:0007669"/>
    <property type="project" value="InterPro"/>
</dbReference>
<evidence type="ECO:0000259" key="7">
    <source>
        <dbReference type="Pfam" id="PF02770"/>
    </source>
</evidence>
<comment type="similarity">
    <text evidence="2 5">Belongs to the acyl-CoA dehydrogenase family.</text>
</comment>
<dbReference type="InterPro" id="IPR009100">
    <property type="entry name" value="AcylCoA_DH/oxidase_NM_dom_sf"/>
</dbReference>
<sequence>MNQSPPFVDVNLYLSDRPLRDAAARAGATPAQEAEHAAFGAAWGSGEMADLGRCANESPPRLRAVDPRGERLDVVECHPAYHGLMARSLSAGLHASTWDAAASHPLEGRPHPSGAALRAARFYMATQVESGHLCPVTMTHASVAALAAAPDALSRWLPRIVGRAYDPAFRPWWEKGAVTLGMGMTERQGGTDVRANITSAAPAGDHHRISGQKWFMSAPMCDAFLVLAQAAGGLTCFLVPRFEPDGRQNGLRFQRLKDKLGNRSNASSEVVFEMAYGERIGPEGKGVATIIEMVQLTRLDCAVSSAGLMRMGLAHAVHHARHRTVFQRKLIDQPLMRATLADMALEVEAAVALVMRLARAFDAAAHDPAEAAYARLVTPAAKYLVCKQAPHLLYEAMECLGGNGYVEEFPLARAYREAPVNAIWEGSGNVMALDVLRAASREPEGTESLLASLGQAGGSAGEILARRLADGLRRPGAEALGRRFTEGLSRLAALAALAEGDGGVADAYAARLLASGGEPRLSSWGADGLVPNADALIERVLPE</sequence>
<dbReference type="Gene3D" id="6.10.250.600">
    <property type="match status" value="1"/>
</dbReference>
<dbReference type="InterPro" id="IPR041504">
    <property type="entry name" value="AidB_N"/>
</dbReference>
<keyword evidence="10" id="KW-1185">Reference proteome</keyword>
<dbReference type="Gene3D" id="2.40.110.20">
    <property type="match status" value="1"/>
</dbReference>
<evidence type="ECO:0000313" key="10">
    <source>
        <dbReference type="Proteomes" id="UP000239772"/>
    </source>
</evidence>
<dbReference type="RefSeq" id="WP_106338634.1">
    <property type="nucleotide sequence ID" value="NZ_PVZS01000024.1"/>
</dbReference>
<feature type="domain" description="Acyl-CoA dehydrogenase/oxidase C-terminal" evidence="6">
    <location>
        <begin position="284"/>
        <end position="438"/>
    </location>
</feature>
<comment type="caution">
    <text evidence="9">The sequence shown here is derived from an EMBL/GenBank/DDBJ whole genome shotgun (WGS) entry which is preliminary data.</text>
</comment>
<evidence type="ECO:0000256" key="2">
    <source>
        <dbReference type="ARBA" id="ARBA00009347"/>
    </source>
</evidence>
<dbReference type="Pfam" id="PF00441">
    <property type="entry name" value="Acyl-CoA_dh_1"/>
    <property type="match status" value="1"/>
</dbReference>
<dbReference type="EMBL" id="PVZS01000024">
    <property type="protein sequence ID" value="PSC03520.1"/>
    <property type="molecule type" value="Genomic_DNA"/>
</dbReference>
<accession>A0A2T1HPD7</accession>
<dbReference type="InterPro" id="IPR009075">
    <property type="entry name" value="AcylCo_DH/oxidase_C"/>
</dbReference>
<dbReference type="Pfam" id="PF18158">
    <property type="entry name" value="AidB_N"/>
    <property type="match status" value="1"/>
</dbReference>